<proteinExistence type="inferred from homology"/>
<dbReference type="FunFam" id="3.30.1330.40:FF:000001">
    <property type="entry name" value="L-PSP family endoribonuclease"/>
    <property type="match status" value="1"/>
</dbReference>
<dbReference type="NCBIfam" id="TIGR00004">
    <property type="entry name" value="Rid family detoxifying hydrolase"/>
    <property type="match status" value="1"/>
</dbReference>
<evidence type="ECO:0000313" key="3">
    <source>
        <dbReference type="EMBL" id="GGN20807.1"/>
    </source>
</evidence>
<dbReference type="GO" id="GO:0019239">
    <property type="term" value="F:deaminase activity"/>
    <property type="evidence" value="ECO:0007669"/>
    <property type="project" value="TreeGrafter"/>
</dbReference>
<comment type="caution">
    <text evidence="3">The sequence shown here is derived from an EMBL/GenBank/DDBJ whole genome shotgun (WGS) entry which is preliminary data.</text>
</comment>
<gene>
    <name evidence="3" type="ORF">GCM10009021_22510</name>
</gene>
<evidence type="ECO:0000313" key="4">
    <source>
        <dbReference type="Proteomes" id="UP000608850"/>
    </source>
</evidence>
<feature type="region of interest" description="Disordered" evidence="2">
    <location>
        <begin position="1"/>
        <end position="20"/>
    </location>
</feature>
<dbReference type="InterPro" id="IPR006056">
    <property type="entry name" value="RidA"/>
</dbReference>
<dbReference type="GO" id="GO:0005829">
    <property type="term" value="C:cytosol"/>
    <property type="evidence" value="ECO:0007669"/>
    <property type="project" value="TreeGrafter"/>
</dbReference>
<sequence length="134" mass="13948">MTERRTLATADAPDTDTPYSQGVRAGDFAFVSGFGPVDPETMDDVEGDVAAQTHRCLDNVEAVLADAGGGLADAVKLTVYLDDMGDYDAVNEAYAARVPNDVPPARVCVETARLPGDVAVEIDAVAYLPGGDGE</sequence>
<dbReference type="InterPro" id="IPR019897">
    <property type="entry name" value="RidA_CS"/>
</dbReference>
<dbReference type="Pfam" id="PF01042">
    <property type="entry name" value="Ribonuc_L-PSP"/>
    <property type="match status" value="1"/>
</dbReference>
<comment type="similarity">
    <text evidence="1">Belongs to the RutC family.</text>
</comment>
<keyword evidence="4" id="KW-1185">Reference proteome</keyword>
<dbReference type="Proteomes" id="UP000608850">
    <property type="component" value="Unassembled WGS sequence"/>
</dbReference>
<dbReference type="PANTHER" id="PTHR11803:SF39">
    <property type="entry name" value="2-IMINOBUTANOATE_2-IMINOPROPANOATE DEAMINASE"/>
    <property type="match status" value="1"/>
</dbReference>
<dbReference type="AlphaFoldDB" id="A0A830GDB5"/>
<feature type="compositionally biased region" description="Low complexity" evidence="2">
    <location>
        <begin position="8"/>
        <end position="18"/>
    </location>
</feature>
<accession>A0A830GDB5</accession>
<evidence type="ECO:0000256" key="2">
    <source>
        <dbReference type="SAM" id="MobiDB-lite"/>
    </source>
</evidence>
<dbReference type="InterPro" id="IPR006175">
    <property type="entry name" value="YjgF/YER057c/UK114"/>
</dbReference>
<dbReference type="PANTHER" id="PTHR11803">
    <property type="entry name" value="2-IMINOBUTANOATE/2-IMINOPROPANOATE DEAMINASE RIDA"/>
    <property type="match status" value="1"/>
</dbReference>
<dbReference type="Gene3D" id="3.30.1330.40">
    <property type="entry name" value="RutC-like"/>
    <property type="match status" value="1"/>
</dbReference>
<dbReference type="RefSeq" id="WP_188879072.1">
    <property type="nucleotide sequence ID" value="NZ_BMOQ01000006.1"/>
</dbReference>
<dbReference type="SUPFAM" id="SSF55298">
    <property type="entry name" value="YjgF-like"/>
    <property type="match status" value="1"/>
</dbReference>
<dbReference type="CDD" id="cd00448">
    <property type="entry name" value="YjgF_YER057c_UK114_family"/>
    <property type="match status" value="1"/>
</dbReference>
<protein>
    <submittedName>
        <fullName evidence="3">Endoribonuclease</fullName>
    </submittedName>
</protein>
<dbReference type="PROSITE" id="PS01094">
    <property type="entry name" value="UPF0076"/>
    <property type="match status" value="1"/>
</dbReference>
<name>A0A830GDB5_9EURY</name>
<evidence type="ECO:0000256" key="1">
    <source>
        <dbReference type="ARBA" id="ARBA00010552"/>
    </source>
</evidence>
<organism evidence="3 4">
    <name type="scientific">Halarchaeum nitratireducens</name>
    <dbReference type="NCBI Taxonomy" id="489913"/>
    <lineage>
        <taxon>Archaea</taxon>
        <taxon>Methanobacteriati</taxon>
        <taxon>Methanobacteriota</taxon>
        <taxon>Stenosarchaea group</taxon>
        <taxon>Halobacteria</taxon>
        <taxon>Halobacteriales</taxon>
        <taxon>Halobacteriaceae</taxon>
    </lineage>
</organism>
<reference evidence="3 4" key="1">
    <citation type="journal article" date="2019" name="Int. J. Syst. Evol. Microbiol.">
        <title>The Global Catalogue of Microorganisms (GCM) 10K type strain sequencing project: providing services to taxonomists for standard genome sequencing and annotation.</title>
        <authorList>
            <consortium name="The Broad Institute Genomics Platform"/>
            <consortium name="The Broad Institute Genome Sequencing Center for Infectious Disease"/>
            <person name="Wu L."/>
            <person name="Ma J."/>
        </authorList>
    </citation>
    <scope>NUCLEOTIDE SEQUENCE [LARGE SCALE GENOMIC DNA]</scope>
    <source>
        <strain evidence="3 4">JCM 16331</strain>
    </source>
</reference>
<dbReference type="OrthoDB" id="371655at2157"/>
<dbReference type="InterPro" id="IPR035959">
    <property type="entry name" value="RutC-like_sf"/>
</dbReference>
<dbReference type="EMBL" id="BMOQ01000006">
    <property type="protein sequence ID" value="GGN20807.1"/>
    <property type="molecule type" value="Genomic_DNA"/>
</dbReference>